<evidence type="ECO:0000313" key="3">
    <source>
        <dbReference type="EMBL" id="MED6134918.1"/>
    </source>
</evidence>
<protein>
    <recommendedName>
        <fullName evidence="5">Pentatricopeptide repeat-containing protein</fullName>
    </recommendedName>
</protein>
<dbReference type="InterPro" id="IPR011990">
    <property type="entry name" value="TPR-like_helical_dom_sf"/>
</dbReference>
<dbReference type="PANTHER" id="PTHR47003:SF3">
    <property type="entry name" value="SMALL RIBOSOMAL SUBUNIT PROTEIN MS81 (RPPR8)"/>
    <property type="match status" value="1"/>
</dbReference>
<comment type="caution">
    <text evidence="3">The sequence shown here is derived from an EMBL/GenBank/DDBJ whole genome shotgun (WGS) entry which is preliminary data.</text>
</comment>
<dbReference type="InterPro" id="IPR044578">
    <property type="entry name" value="BIR6-like"/>
</dbReference>
<gene>
    <name evidence="3" type="ORF">PIB30_041402</name>
</gene>
<dbReference type="EMBL" id="JASCZI010060644">
    <property type="protein sequence ID" value="MED6134918.1"/>
    <property type="molecule type" value="Genomic_DNA"/>
</dbReference>
<dbReference type="Pfam" id="PF01535">
    <property type="entry name" value="PPR"/>
    <property type="match status" value="3"/>
</dbReference>
<dbReference type="PANTHER" id="PTHR47003">
    <property type="entry name" value="OS01G0970900 PROTEIN"/>
    <property type="match status" value="1"/>
</dbReference>
<evidence type="ECO:0008006" key="5">
    <source>
        <dbReference type="Google" id="ProtNLM"/>
    </source>
</evidence>
<organism evidence="3 4">
    <name type="scientific">Stylosanthes scabra</name>
    <dbReference type="NCBI Taxonomy" id="79078"/>
    <lineage>
        <taxon>Eukaryota</taxon>
        <taxon>Viridiplantae</taxon>
        <taxon>Streptophyta</taxon>
        <taxon>Embryophyta</taxon>
        <taxon>Tracheophyta</taxon>
        <taxon>Spermatophyta</taxon>
        <taxon>Magnoliopsida</taxon>
        <taxon>eudicotyledons</taxon>
        <taxon>Gunneridae</taxon>
        <taxon>Pentapetalae</taxon>
        <taxon>rosids</taxon>
        <taxon>fabids</taxon>
        <taxon>Fabales</taxon>
        <taxon>Fabaceae</taxon>
        <taxon>Papilionoideae</taxon>
        <taxon>50 kb inversion clade</taxon>
        <taxon>dalbergioids sensu lato</taxon>
        <taxon>Dalbergieae</taxon>
        <taxon>Pterocarpus clade</taxon>
        <taxon>Stylosanthes</taxon>
    </lineage>
</organism>
<name>A0ABU6SGI9_9FABA</name>
<feature type="repeat" description="PPR" evidence="2">
    <location>
        <begin position="269"/>
        <end position="303"/>
    </location>
</feature>
<keyword evidence="1" id="KW-0677">Repeat</keyword>
<keyword evidence="4" id="KW-1185">Reference proteome</keyword>
<proteinExistence type="predicted"/>
<evidence type="ECO:0000256" key="2">
    <source>
        <dbReference type="PROSITE-ProRule" id="PRU00708"/>
    </source>
</evidence>
<reference evidence="3 4" key="1">
    <citation type="journal article" date="2023" name="Plants (Basel)">
        <title>Bridging the Gap: Combining Genomics and Transcriptomics Approaches to Understand Stylosanthes scabra, an Orphan Legume from the Brazilian Caatinga.</title>
        <authorList>
            <person name="Ferreira-Neto J.R.C."/>
            <person name="da Silva M.D."/>
            <person name="Binneck E."/>
            <person name="de Melo N.F."/>
            <person name="da Silva R.H."/>
            <person name="de Melo A.L.T.M."/>
            <person name="Pandolfi V."/>
            <person name="Bustamante F.O."/>
            <person name="Brasileiro-Vidal A.C."/>
            <person name="Benko-Iseppon A.M."/>
        </authorList>
    </citation>
    <scope>NUCLEOTIDE SEQUENCE [LARGE SCALE GENOMIC DNA]</scope>
    <source>
        <tissue evidence="3">Leaves</tissue>
    </source>
</reference>
<sequence length="642" mass="72722">MRHQWRLLHLLRSQNHHNLHALRSSPSSSIPRFTTTAKTIPSIPIFLRTFSSEPVLAQQQADSDNHVLVISEVFSKPRDLNDVKSRLDSNQVSINHDAINGILAKLDSNADVARRFFRWVLETDPKKLSSKSYNLMLRVLGTNGFTEEFWELVSEMKKKGYGVSKSAQDQVLEYFEKNGIKGDDAFKLKCLFDNGSLSSNSSEKIWLRVCKIVKHNVWSDDVEKQIRELNVEFSGERVNLIIEKLGGDEPNKALIFFRWLEESGLYKHDGNSYNFMARALGREDMIDRFWKLVGEMRSAGFEMEDETFFKVLGRFCKRRMMKDAVELYEFAMAGAKNKPSPECFTFLLRKVVSDKELDMNLFSRVVKVFTENGNVLTYSMVDAVLKALTSVGRIREWNKVLKELEFYGFVPRCNLQRKIAYRLSASGNKEEAGDFVNVMEASGSAEPKTWDSLVAGHCVAGNLDKAFDSLKELVDKEGISSAGDAFAVLVKSYCQMKKAKDASNILFKLVNDKGLKPWHSTYKLLVTKLLAQGGFEDALNILGLMRSQGYPPFTDPILDHISKSGSGDDAVLFLKAITSKRFPSTSVVLRMFDAFFKHGRHEEAQNCLSKCPQYIRNHADVLNLFCSMNSRERASSSGMLAA</sequence>
<dbReference type="InterPro" id="IPR002885">
    <property type="entry name" value="PPR_rpt"/>
</dbReference>
<accession>A0ABU6SGI9</accession>
<dbReference type="NCBIfam" id="TIGR00756">
    <property type="entry name" value="PPR"/>
    <property type="match status" value="2"/>
</dbReference>
<feature type="repeat" description="PPR" evidence="2">
    <location>
        <begin position="129"/>
        <end position="163"/>
    </location>
</feature>
<evidence type="ECO:0000313" key="4">
    <source>
        <dbReference type="Proteomes" id="UP001341840"/>
    </source>
</evidence>
<evidence type="ECO:0000256" key="1">
    <source>
        <dbReference type="ARBA" id="ARBA00022737"/>
    </source>
</evidence>
<dbReference type="Proteomes" id="UP001341840">
    <property type="component" value="Unassembled WGS sequence"/>
</dbReference>
<dbReference type="PROSITE" id="PS51375">
    <property type="entry name" value="PPR"/>
    <property type="match status" value="2"/>
</dbReference>
<dbReference type="Gene3D" id="1.25.40.10">
    <property type="entry name" value="Tetratricopeptide repeat domain"/>
    <property type="match status" value="4"/>
</dbReference>